<dbReference type="KEGG" id="pbl:PAAG_07988"/>
<dbReference type="Gene3D" id="1.10.20.10">
    <property type="entry name" value="Histone, subunit A"/>
    <property type="match status" value="1"/>
</dbReference>
<evidence type="ECO:0000313" key="2">
    <source>
        <dbReference type="Proteomes" id="UP000002059"/>
    </source>
</evidence>
<dbReference type="AlphaFoldDB" id="C1HB47"/>
<reference evidence="1 2" key="1">
    <citation type="journal article" date="2011" name="PLoS Genet.">
        <title>Comparative genomic analysis of human fungal pathogens causing paracoccidioidomycosis.</title>
        <authorList>
            <person name="Desjardins C.A."/>
            <person name="Champion M.D."/>
            <person name="Holder J.W."/>
            <person name="Muszewska A."/>
            <person name="Goldberg J."/>
            <person name="Bailao A.M."/>
            <person name="Brigido M.M."/>
            <person name="Ferreira M.E."/>
            <person name="Garcia A.M."/>
            <person name="Grynberg M."/>
            <person name="Gujja S."/>
            <person name="Heiman D.I."/>
            <person name="Henn M.R."/>
            <person name="Kodira C.D."/>
            <person name="Leon-Narvaez H."/>
            <person name="Longo L.V."/>
            <person name="Ma L.J."/>
            <person name="Malavazi I."/>
            <person name="Matsuo A.L."/>
            <person name="Morais F.V."/>
            <person name="Pereira M."/>
            <person name="Rodriguez-Brito S."/>
            <person name="Sakthikumar S."/>
            <person name="Salem-Izacc S.M."/>
            <person name="Sykes S.M."/>
            <person name="Teixeira M.M."/>
            <person name="Vallejo M.C."/>
            <person name="Walter M.E."/>
            <person name="Yandava C."/>
            <person name="Young S."/>
            <person name="Zeng Q."/>
            <person name="Zucker J."/>
            <person name="Felipe M.S."/>
            <person name="Goldman G.H."/>
            <person name="Haas B.J."/>
            <person name="McEwen J.G."/>
            <person name="Nino-Vega G."/>
            <person name="Puccia R."/>
            <person name="San-Blas G."/>
            <person name="Soares C.M."/>
            <person name="Birren B.W."/>
            <person name="Cuomo C.A."/>
        </authorList>
    </citation>
    <scope>NUCLEOTIDE SEQUENCE [LARGE SCALE GENOMIC DNA]</scope>
    <source>
        <strain evidence="2">ATCC MYA-826 / Pb01</strain>
    </source>
</reference>
<sequence length="138" mass="15387">MAGNHTANQKLVSPHSDILFRIGVSSEQLGVHLVRAKQEARVKTNQPSMPAAEAKRNPLLSLCSYLQINHGGCSQDLSSRNSEAHRESPYQAKYIQKRGCLGELMREAFIRSRRSGEKAISARNIRKVTEGTLRKFKG</sequence>
<dbReference type="OrthoDB" id="2543597at2759"/>
<keyword evidence="2" id="KW-1185">Reference proteome</keyword>
<dbReference type="InterPro" id="IPR009072">
    <property type="entry name" value="Histone-fold"/>
</dbReference>
<name>C1HB47_PARBA</name>
<dbReference type="RefSeq" id="XP_015700827.1">
    <property type="nucleotide sequence ID" value="XM_015846392.1"/>
</dbReference>
<dbReference type="eggNOG" id="ENOG502SEGJ">
    <property type="taxonomic scope" value="Eukaryota"/>
</dbReference>
<evidence type="ECO:0000313" key="1">
    <source>
        <dbReference type="EMBL" id="EEH37570.2"/>
    </source>
</evidence>
<dbReference type="STRING" id="502779.C1HB47"/>
<accession>C1HB47</accession>
<dbReference type="GeneID" id="9093294"/>
<dbReference type="EMBL" id="KN294019">
    <property type="protein sequence ID" value="EEH37570.2"/>
    <property type="molecule type" value="Genomic_DNA"/>
</dbReference>
<proteinExistence type="predicted"/>
<dbReference type="HOGENOM" id="CLU_1855869_0_0_1"/>
<protein>
    <submittedName>
        <fullName evidence="1">Uncharacterized protein</fullName>
    </submittedName>
</protein>
<dbReference type="Proteomes" id="UP000002059">
    <property type="component" value="Partially assembled WGS sequence"/>
</dbReference>
<organism evidence="1 2">
    <name type="scientific">Paracoccidioides lutzii (strain ATCC MYA-826 / Pb01)</name>
    <name type="common">Paracoccidioides brasiliensis</name>
    <dbReference type="NCBI Taxonomy" id="502779"/>
    <lineage>
        <taxon>Eukaryota</taxon>
        <taxon>Fungi</taxon>
        <taxon>Dikarya</taxon>
        <taxon>Ascomycota</taxon>
        <taxon>Pezizomycotina</taxon>
        <taxon>Eurotiomycetes</taxon>
        <taxon>Eurotiomycetidae</taxon>
        <taxon>Onygenales</taxon>
        <taxon>Ajellomycetaceae</taxon>
        <taxon>Paracoccidioides</taxon>
    </lineage>
</organism>
<gene>
    <name evidence="1" type="ORF">PAAG_07988</name>
</gene>
<dbReference type="GO" id="GO:0046982">
    <property type="term" value="F:protein heterodimerization activity"/>
    <property type="evidence" value="ECO:0007669"/>
    <property type="project" value="InterPro"/>
</dbReference>
<dbReference type="VEuPathDB" id="FungiDB:PAAG_07988"/>